<organism evidence="2 3">
    <name type="scientific">Pristionchus fissidentatus</name>
    <dbReference type="NCBI Taxonomy" id="1538716"/>
    <lineage>
        <taxon>Eukaryota</taxon>
        <taxon>Metazoa</taxon>
        <taxon>Ecdysozoa</taxon>
        <taxon>Nematoda</taxon>
        <taxon>Chromadorea</taxon>
        <taxon>Rhabditida</taxon>
        <taxon>Rhabditina</taxon>
        <taxon>Diplogasteromorpha</taxon>
        <taxon>Diplogasteroidea</taxon>
        <taxon>Neodiplogasteridae</taxon>
        <taxon>Pristionchus</taxon>
    </lineage>
</organism>
<evidence type="ECO:0000256" key="1">
    <source>
        <dbReference type="SAM" id="Phobius"/>
    </source>
</evidence>
<accession>A0AAV5VEU7</accession>
<dbReference type="Proteomes" id="UP001432322">
    <property type="component" value="Unassembled WGS sequence"/>
</dbReference>
<name>A0AAV5VEU7_9BILA</name>
<keyword evidence="3" id="KW-1185">Reference proteome</keyword>
<feature type="transmembrane region" description="Helical" evidence="1">
    <location>
        <begin position="78"/>
        <end position="96"/>
    </location>
</feature>
<keyword evidence="1" id="KW-0472">Membrane</keyword>
<keyword evidence="1" id="KW-0812">Transmembrane</keyword>
<feature type="non-terminal residue" evidence="2">
    <location>
        <position position="1"/>
    </location>
</feature>
<evidence type="ECO:0008006" key="4">
    <source>
        <dbReference type="Google" id="ProtNLM"/>
    </source>
</evidence>
<evidence type="ECO:0000313" key="3">
    <source>
        <dbReference type="Proteomes" id="UP001432322"/>
    </source>
</evidence>
<dbReference type="AlphaFoldDB" id="A0AAV5VEU7"/>
<sequence>TALIVRHISAREIRDRHVLGLKLSERFASAENVRATRLYLPCVLNETLCFCALFSLAIYSSFYTQYSLGKDPTKLSHVYDLIGAFQSLFTPVFLFYRRRQLRRGIDHLIIVDRSIEADRYFQDLIESW</sequence>
<evidence type="ECO:0000313" key="2">
    <source>
        <dbReference type="EMBL" id="GMT16677.1"/>
    </source>
</evidence>
<protein>
    <recommendedName>
        <fullName evidence="4">G protein-coupled receptor</fullName>
    </recommendedName>
</protein>
<feature type="transmembrane region" description="Helical" evidence="1">
    <location>
        <begin position="38"/>
        <end position="58"/>
    </location>
</feature>
<feature type="non-terminal residue" evidence="2">
    <location>
        <position position="128"/>
    </location>
</feature>
<keyword evidence="1" id="KW-1133">Transmembrane helix</keyword>
<comment type="caution">
    <text evidence="2">The sequence shown here is derived from an EMBL/GenBank/DDBJ whole genome shotgun (WGS) entry which is preliminary data.</text>
</comment>
<proteinExistence type="predicted"/>
<reference evidence="2" key="1">
    <citation type="submission" date="2023-10" db="EMBL/GenBank/DDBJ databases">
        <title>Genome assembly of Pristionchus species.</title>
        <authorList>
            <person name="Yoshida K."/>
            <person name="Sommer R.J."/>
        </authorList>
    </citation>
    <scope>NUCLEOTIDE SEQUENCE</scope>
    <source>
        <strain evidence="2">RS5133</strain>
    </source>
</reference>
<dbReference type="EMBL" id="BTSY01000002">
    <property type="protein sequence ID" value="GMT16677.1"/>
    <property type="molecule type" value="Genomic_DNA"/>
</dbReference>
<gene>
    <name evidence="2" type="ORF">PFISCL1PPCAC_7974</name>
</gene>